<dbReference type="GO" id="GO:0042276">
    <property type="term" value="P:error-prone translesion synthesis"/>
    <property type="evidence" value="ECO:0007669"/>
    <property type="project" value="InterPro"/>
</dbReference>
<accession>A0A0A9D0Q7</accession>
<dbReference type="GO" id="GO:0005634">
    <property type="term" value="C:nucleus"/>
    <property type="evidence" value="ECO:0007669"/>
    <property type="project" value="TreeGrafter"/>
</dbReference>
<dbReference type="PANTHER" id="PTHR31399">
    <property type="entry name" value="DNA-DIRECTED PRIMASE / POLYMERASE PROTEIN"/>
    <property type="match status" value="1"/>
</dbReference>
<dbReference type="EMBL" id="GBRH01215751">
    <property type="protein sequence ID" value="JAD82144.1"/>
    <property type="molecule type" value="Transcribed_RNA"/>
</dbReference>
<dbReference type="GO" id="GO:0006264">
    <property type="term" value="P:mitochondrial DNA replication"/>
    <property type="evidence" value="ECO:0007669"/>
    <property type="project" value="TreeGrafter"/>
</dbReference>
<dbReference type="InterPro" id="IPR044917">
    <property type="entry name" value="PRIMPOL"/>
</dbReference>
<dbReference type="GO" id="GO:0003682">
    <property type="term" value="F:chromatin binding"/>
    <property type="evidence" value="ECO:0007669"/>
    <property type="project" value="TreeGrafter"/>
</dbReference>
<proteinExistence type="predicted"/>
<name>A0A0A9D0Q7_ARUDO</name>
<protein>
    <recommendedName>
        <fullName evidence="1">DNA-directed primase/polymerase protein</fullName>
        <ecNumber evidence="3">2.7.7.102</ecNumber>
    </recommendedName>
</protein>
<reference evidence="5" key="2">
    <citation type="journal article" date="2015" name="Data Brief">
        <title>Shoot transcriptome of the giant reed, Arundo donax.</title>
        <authorList>
            <person name="Barrero R.A."/>
            <person name="Guerrero F.D."/>
            <person name="Moolhuijzen P."/>
            <person name="Goolsby J.A."/>
            <person name="Tidwell J."/>
            <person name="Bellgard S.E."/>
            <person name="Bellgard M.I."/>
        </authorList>
    </citation>
    <scope>NUCLEOTIDE SEQUENCE</scope>
    <source>
        <tissue evidence="5">Shoot tissue taken approximately 20 cm above the soil surface</tissue>
    </source>
</reference>
<evidence type="ECO:0000256" key="1">
    <source>
        <dbReference type="ARBA" id="ARBA00026139"/>
    </source>
</evidence>
<dbReference type="EC" id="2.7.7.102" evidence="3"/>
<comment type="catalytic activity">
    <reaction evidence="4">
        <text>DNA(n) + a 2'-deoxyribonucleoside 5'-triphosphate = DNA(n+1) + diphosphate</text>
        <dbReference type="Rhea" id="RHEA:22508"/>
        <dbReference type="Rhea" id="RHEA-COMP:17339"/>
        <dbReference type="Rhea" id="RHEA-COMP:17340"/>
        <dbReference type="ChEBI" id="CHEBI:33019"/>
        <dbReference type="ChEBI" id="CHEBI:61560"/>
        <dbReference type="ChEBI" id="CHEBI:173112"/>
        <dbReference type="EC" id="2.7.7.7"/>
    </reaction>
    <physiologicalReaction direction="left-to-right" evidence="4">
        <dbReference type="Rhea" id="RHEA:22509"/>
    </physiologicalReaction>
</comment>
<dbReference type="GO" id="GO:0005759">
    <property type="term" value="C:mitochondrial matrix"/>
    <property type="evidence" value="ECO:0007669"/>
    <property type="project" value="TreeGrafter"/>
</dbReference>
<evidence type="ECO:0000313" key="5">
    <source>
        <dbReference type="EMBL" id="JAD82144.1"/>
    </source>
</evidence>
<organism evidence="5">
    <name type="scientific">Arundo donax</name>
    <name type="common">Giant reed</name>
    <name type="synonym">Donax arundinaceus</name>
    <dbReference type="NCBI Taxonomy" id="35708"/>
    <lineage>
        <taxon>Eukaryota</taxon>
        <taxon>Viridiplantae</taxon>
        <taxon>Streptophyta</taxon>
        <taxon>Embryophyta</taxon>
        <taxon>Tracheophyta</taxon>
        <taxon>Spermatophyta</taxon>
        <taxon>Magnoliopsida</taxon>
        <taxon>Liliopsida</taxon>
        <taxon>Poales</taxon>
        <taxon>Poaceae</taxon>
        <taxon>PACMAD clade</taxon>
        <taxon>Arundinoideae</taxon>
        <taxon>Arundineae</taxon>
        <taxon>Arundo</taxon>
    </lineage>
</organism>
<dbReference type="PANTHER" id="PTHR31399:SF0">
    <property type="entry name" value="DNA-DIRECTED PRIMASE_POLYMERASE PROTEIN"/>
    <property type="match status" value="1"/>
</dbReference>
<reference evidence="5" key="1">
    <citation type="submission" date="2014-09" db="EMBL/GenBank/DDBJ databases">
        <authorList>
            <person name="Magalhaes I.L.F."/>
            <person name="Oliveira U."/>
            <person name="Santos F.R."/>
            <person name="Vidigal T.H.D.A."/>
            <person name="Brescovit A.D."/>
            <person name="Santos A.J."/>
        </authorList>
    </citation>
    <scope>NUCLEOTIDE SEQUENCE</scope>
    <source>
        <tissue evidence="5">Shoot tissue taken approximately 20 cm above the soil surface</tissue>
    </source>
</reference>
<evidence type="ECO:0000256" key="4">
    <source>
        <dbReference type="ARBA" id="ARBA00047303"/>
    </source>
</evidence>
<sequence length="108" mass="12747">MANCFYDLQFVHSRSLYFCRYNDMDPKIRHHYEVIQEGSPCHIYFDLEFDTRLNMNRDADEMVDILVSIIFSALRDKYSIEGHEEWITELDSSTEGLFSNCSSACIRS</sequence>
<comment type="catalytic activity">
    <reaction evidence="2">
        <text>ssDNA + n NTP = ssDNA/pppN(pN)n-1 hybrid + (n-1) diphosphate.</text>
        <dbReference type="EC" id="2.7.7.102"/>
    </reaction>
</comment>
<dbReference type="AlphaFoldDB" id="A0A0A9D0Q7"/>
<dbReference type="GO" id="GO:0009411">
    <property type="term" value="P:response to UV"/>
    <property type="evidence" value="ECO:0007669"/>
    <property type="project" value="TreeGrafter"/>
</dbReference>
<evidence type="ECO:0000256" key="3">
    <source>
        <dbReference type="ARBA" id="ARBA00044768"/>
    </source>
</evidence>
<evidence type="ECO:0000256" key="2">
    <source>
        <dbReference type="ARBA" id="ARBA00044677"/>
    </source>
</evidence>
<dbReference type="GO" id="GO:0031297">
    <property type="term" value="P:replication fork processing"/>
    <property type="evidence" value="ECO:0007669"/>
    <property type="project" value="TreeGrafter"/>
</dbReference>
<dbReference type="GO" id="GO:0003887">
    <property type="term" value="F:DNA-directed DNA polymerase activity"/>
    <property type="evidence" value="ECO:0007669"/>
    <property type="project" value="UniProtKB-EC"/>
</dbReference>